<proteinExistence type="predicted"/>
<accession>A0AAV2K3L1</accession>
<name>A0AAV2K3L1_KNICA</name>
<dbReference type="AlphaFoldDB" id="A0AAV2K3L1"/>
<gene>
    <name evidence="1" type="ORF">KC01_LOCUS14068</name>
</gene>
<dbReference type="EMBL" id="OZ035838">
    <property type="protein sequence ID" value="CAL1583615.1"/>
    <property type="molecule type" value="Genomic_DNA"/>
</dbReference>
<sequence>MKHPHVDEKETLTSLAVVRDLLVRGEGLEQLDLLDLQVDLDLKDLLDLLERRAFLGRKDLSAQLDGMGFRALWDCLVLPDLLGYQERMETRQGIVLKYKPARK</sequence>
<evidence type="ECO:0000313" key="1">
    <source>
        <dbReference type="EMBL" id="CAL1583615.1"/>
    </source>
</evidence>
<protein>
    <submittedName>
        <fullName evidence="1">Uncharacterized protein</fullName>
    </submittedName>
</protein>
<evidence type="ECO:0000313" key="2">
    <source>
        <dbReference type="Proteomes" id="UP001497482"/>
    </source>
</evidence>
<organism evidence="1 2">
    <name type="scientific">Knipowitschia caucasica</name>
    <name type="common">Caucasian dwarf goby</name>
    <name type="synonym">Pomatoschistus caucasicus</name>
    <dbReference type="NCBI Taxonomy" id="637954"/>
    <lineage>
        <taxon>Eukaryota</taxon>
        <taxon>Metazoa</taxon>
        <taxon>Chordata</taxon>
        <taxon>Craniata</taxon>
        <taxon>Vertebrata</taxon>
        <taxon>Euteleostomi</taxon>
        <taxon>Actinopterygii</taxon>
        <taxon>Neopterygii</taxon>
        <taxon>Teleostei</taxon>
        <taxon>Neoteleostei</taxon>
        <taxon>Acanthomorphata</taxon>
        <taxon>Gobiaria</taxon>
        <taxon>Gobiiformes</taxon>
        <taxon>Gobioidei</taxon>
        <taxon>Gobiidae</taxon>
        <taxon>Gobiinae</taxon>
        <taxon>Knipowitschia</taxon>
    </lineage>
</organism>
<dbReference type="Proteomes" id="UP001497482">
    <property type="component" value="Chromosome 16"/>
</dbReference>
<keyword evidence="2" id="KW-1185">Reference proteome</keyword>
<reference evidence="1 2" key="1">
    <citation type="submission" date="2024-04" db="EMBL/GenBank/DDBJ databases">
        <authorList>
            <person name="Waldvogel A.-M."/>
            <person name="Schoenle A."/>
        </authorList>
    </citation>
    <scope>NUCLEOTIDE SEQUENCE [LARGE SCALE GENOMIC DNA]</scope>
</reference>